<protein>
    <submittedName>
        <fullName evidence="1">FAST kinase domain-containing protein 3, mitochondrial</fullName>
    </submittedName>
</protein>
<keyword evidence="1" id="KW-0808">Transferase</keyword>
<dbReference type="AlphaFoldDB" id="A0AAE1H882"/>
<reference evidence="1" key="2">
    <citation type="journal article" date="2023" name="BMC Genomics">
        <title>Pest status, molecular evolution, and epigenetic factors derived from the genome assembly of Frankliniella fusca, a thysanopteran phytovirus vector.</title>
        <authorList>
            <person name="Catto M.A."/>
            <person name="Labadie P.E."/>
            <person name="Jacobson A.L."/>
            <person name="Kennedy G.G."/>
            <person name="Srinivasan R."/>
            <person name="Hunt B.G."/>
        </authorList>
    </citation>
    <scope>NUCLEOTIDE SEQUENCE</scope>
    <source>
        <strain evidence="1">PL_HMW_Pooled</strain>
    </source>
</reference>
<organism evidence="1 2">
    <name type="scientific">Frankliniella fusca</name>
    <dbReference type="NCBI Taxonomy" id="407009"/>
    <lineage>
        <taxon>Eukaryota</taxon>
        <taxon>Metazoa</taxon>
        <taxon>Ecdysozoa</taxon>
        <taxon>Arthropoda</taxon>
        <taxon>Hexapoda</taxon>
        <taxon>Insecta</taxon>
        <taxon>Pterygota</taxon>
        <taxon>Neoptera</taxon>
        <taxon>Paraneoptera</taxon>
        <taxon>Thysanoptera</taxon>
        <taxon>Terebrantia</taxon>
        <taxon>Thripoidea</taxon>
        <taxon>Thripidae</taxon>
        <taxon>Frankliniella</taxon>
    </lineage>
</organism>
<dbReference type="EMBL" id="JAHWGI010000547">
    <property type="protein sequence ID" value="KAK3916602.1"/>
    <property type="molecule type" value="Genomic_DNA"/>
</dbReference>
<sequence length="319" mass="35638">MAAFPEQAWEELFREHGVREEEECSPSPKPDQYDANVMDELFQALEGDYAFHDTPPLESRPQPVRNRRDTAPAVLCTVSVGTQATPAKEKNVISGSFVDKVMAWASQGRDVLRVKLKATLAFHGLTLADDVVVPRRCLSFADPVDTFAPTRSSSQPKKVKLAPSDVNANICFSSTPQNVDIPVLKKLSTKSNQHCTTAESAAEDFFQAIRDEPCGPSAKILEKDPGAAYVRLQICPEAERLARKVDNPVQPRKAKEKCATVEAARRYNFAIENRCSYEGNPRTFCPFCKKDTENSNHFRSHAKILDEEKLHSYCKAVFF</sequence>
<dbReference type="GO" id="GO:0016301">
    <property type="term" value="F:kinase activity"/>
    <property type="evidence" value="ECO:0007669"/>
    <property type="project" value="UniProtKB-KW"/>
</dbReference>
<evidence type="ECO:0000313" key="1">
    <source>
        <dbReference type="EMBL" id="KAK3916602.1"/>
    </source>
</evidence>
<keyword evidence="2" id="KW-1185">Reference proteome</keyword>
<comment type="caution">
    <text evidence="1">The sequence shown here is derived from an EMBL/GenBank/DDBJ whole genome shotgun (WGS) entry which is preliminary data.</text>
</comment>
<accession>A0AAE1H882</accession>
<gene>
    <name evidence="1" type="ORF">KUF71_025716</name>
</gene>
<dbReference type="Proteomes" id="UP001219518">
    <property type="component" value="Unassembled WGS sequence"/>
</dbReference>
<name>A0AAE1H882_9NEOP</name>
<keyword evidence="1" id="KW-0418">Kinase</keyword>
<evidence type="ECO:0000313" key="2">
    <source>
        <dbReference type="Proteomes" id="UP001219518"/>
    </source>
</evidence>
<reference evidence="1" key="1">
    <citation type="submission" date="2021-07" db="EMBL/GenBank/DDBJ databases">
        <authorList>
            <person name="Catto M.A."/>
            <person name="Jacobson A."/>
            <person name="Kennedy G."/>
            <person name="Labadie P."/>
            <person name="Hunt B.G."/>
            <person name="Srinivasan R."/>
        </authorList>
    </citation>
    <scope>NUCLEOTIDE SEQUENCE</scope>
    <source>
        <strain evidence="1">PL_HMW_Pooled</strain>
        <tissue evidence="1">Head</tissue>
    </source>
</reference>
<proteinExistence type="predicted"/>